<evidence type="ECO:0000313" key="1">
    <source>
        <dbReference type="EMBL" id="GAD29500.1"/>
    </source>
</evidence>
<gene>
    <name evidence="1" type="ORF">PLEI_1150</name>
</gene>
<dbReference type="Proteomes" id="UP000030675">
    <property type="component" value="Unassembled WGS sequence"/>
</dbReference>
<proteinExistence type="predicted"/>
<protein>
    <submittedName>
        <fullName evidence="1">Uncharacterized protein</fullName>
    </submittedName>
</protein>
<sequence length="77" mass="8831">MIRRTRTGSCYETSIVKPTPFMGNDGEIFKLNDGSLWEVKYEYEYLYAYYPDVIMCPSKNKLVVNGKSLNVEHVGGN</sequence>
<reference evidence="2" key="1">
    <citation type="submission" date="2012-12" db="EMBL/GenBank/DDBJ databases">
        <title>Genome Sequence of Photobacterium leiognathi lrivu.4.1.</title>
        <authorList>
            <person name="Urbanczyk H."/>
            <person name="Ogura Y."/>
            <person name="Hayashi T."/>
            <person name="Dunlap P.V."/>
        </authorList>
    </citation>
    <scope>NUCLEOTIDE SEQUENCE [LARGE SCALE GENOMIC DNA]</scope>
    <source>
        <strain evidence="2">lrivu.4.1</strain>
    </source>
</reference>
<accession>X0NYJ1</accession>
<dbReference type="HOGENOM" id="CLU_2634977_0_0_6"/>
<dbReference type="EMBL" id="DF196810">
    <property type="protein sequence ID" value="GAD29500.1"/>
    <property type="molecule type" value="Genomic_DNA"/>
</dbReference>
<name>X0NYJ1_PHOLE</name>
<dbReference type="AlphaFoldDB" id="X0NYJ1"/>
<evidence type="ECO:0000313" key="2">
    <source>
        <dbReference type="Proteomes" id="UP000030675"/>
    </source>
</evidence>
<organism evidence="1 2">
    <name type="scientific">Photobacterium leiognathi lrivu.4.1</name>
    <dbReference type="NCBI Taxonomy" id="1248232"/>
    <lineage>
        <taxon>Bacteria</taxon>
        <taxon>Pseudomonadati</taxon>
        <taxon>Pseudomonadota</taxon>
        <taxon>Gammaproteobacteria</taxon>
        <taxon>Vibrionales</taxon>
        <taxon>Vibrionaceae</taxon>
        <taxon>Photobacterium</taxon>
    </lineage>
</organism>